<evidence type="ECO:0000256" key="1">
    <source>
        <dbReference type="ARBA" id="ARBA00001066"/>
    </source>
</evidence>
<reference evidence="13 14" key="1">
    <citation type="submission" date="2020-03" db="EMBL/GenBank/DDBJ databases">
        <title>Weissella sp. nov., isolated from Cybister lewisianus.</title>
        <authorList>
            <person name="Hyun D.-W."/>
            <person name="Bae J.-W."/>
        </authorList>
    </citation>
    <scope>NUCLEOTIDE SEQUENCE [LARGE SCALE GENOMIC DNA]</scope>
    <source>
        <strain evidence="13 14">HDW19</strain>
    </source>
</reference>
<dbReference type="InterPro" id="IPR017872">
    <property type="entry name" value="Pyrmidine_PPase_CS"/>
</dbReference>
<evidence type="ECO:0000256" key="5">
    <source>
        <dbReference type="ARBA" id="ARBA00011738"/>
    </source>
</evidence>
<protein>
    <recommendedName>
        <fullName evidence="7">Pyrimidine-nucleoside phosphorylase</fullName>
        <ecNumber evidence="6">2.4.2.2</ecNumber>
    </recommendedName>
</protein>
<dbReference type="KEGG" id="wco:G7084_07985"/>
<comment type="cofactor">
    <cofactor evidence="2">
        <name>K(+)</name>
        <dbReference type="ChEBI" id="CHEBI:29103"/>
    </cofactor>
</comment>
<dbReference type="Pfam" id="PF02885">
    <property type="entry name" value="Glycos_trans_3N"/>
    <property type="match status" value="1"/>
</dbReference>
<dbReference type="EC" id="2.4.2.2" evidence="6"/>
<evidence type="ECO:0000256" key="8">
    <source>
        <dbReference type="ARBA" id="ARBA00022676"/>
    </source>
</evidence>
<sequence>MTMLETLMKKRNNEELSAIEIETMIQNFTDGKIPDYQISAFLMATYFTGMTIPELTTLTMAMMHSGDVLDLSEIPGIKVDKHSTGGVGDKVSLPLAPMLAALNIKVPMISGRGLGHTGGTLDKLEAIPGYQVEISEDAFKKQINQVGTAIIGATGNIAPADKKMYALRDVTATVDSIPLIAASIMSKKLATGNNALVLDVKTGAGAFMKKQDQAEALAQIMVKIGKEAGMQMQAVISDMNQPLGSKVGNTLEIEETLDTLKGQGPKDLLEVTLALAAPMVVMAKKTDSEMVAREMLMGTITDGSALAKFGEMIAAQGGDIGVLDDYQLMPHAKYEIEVPALTSGYLNRLDADAVGIASMRLGGGRTKKDDLLDYGVGITLHKKLGDAVKAGESLMTIAAEQADISEIIDYLQAHLAIGVEVAAPTLIHKIIK</sequence>
<dbReference type="InterPro" id="IPR000053">
    <property type="entry name" value="Thymidine/pyrmidine_PPase"/>
</dbReference>
<evidence type="ECO:0000256" key="2">
    <source>
        <dbReference type="ARBA" id="ARBA00001958"/>
    </source>
</evidence>
<proteinExistence type="inferred from homology"/>
<evidence type="ECO:0000256" key="7">
    <source>
        <dbReference type="ARBA" id="ARBA00014680"/>
    </source>
</evidence>
<evidence type="ECO:0000256" key="9">
    <source>
        <dbReference type="ARBA" id="ARBA00022679"/>
    </source>
</evidence>
<dbReference type="Gene3D" id="3.40.1030.10">
    <property type="entry name" value="Nucleoside phosphorylase/phosphoribosyltransferase catalytic domain"/>
    <property type="match status" value="1"/>
</dbReference>
<dbReference type="SUPFAM" id="SSF52418">
    <property type="entry name" value="Nucleoside phosphorylase/phosphoribosyltransferase catalytic domain"/>
    <property type="match status" value="1"/>
</dbReference>
<evidence type="ECO:0000256" key="3">
    <source>
        <dbReference type="ARBA" id="ARBA00003877"/>
    </source>
</evidence>
<evidence type="ECO:0000313" key="14">
    <source>
        <dbReference type="Proteomes" id="UP000500741"/>
    </source>
</evidence>
<evidence type="ECO:0000313" key="13">
    <source>
        <dbReference type="EMBL" id="QIL51228.1"/>
    </source>
</evidence>
<dbReference type="InterPro" id="IPR036320">
    <property type="entry name" value="Glycosyl_Trfase_fam3_N_dom_sf"/>
</dbReference>
<dbReference type="PIRSF" id="PIRSF000478">
    <property type="entry name" value="TP_PyNP"/>
    <property type="match status" value="1"/>
</dbReference>
<comment type="similarity">
    <text evidence="4">Belongs to the thymidine/pyrimidine-nucleoside phosphorylase family.</text>
</comment>
<dbReference type="FunFam" id="3.40.1030.10:FF:000003">
    <property type="entry name" value="Pyrimidine-nucleoside phosphorylase"/>
    <property type="match status" value="1"/>
</dbReference>
<dbReference type="GO" id="GO:0004645">
    <property type="term" value="F:1,4-alpha-oligoglucan phosphorylase activity"/>
    <property type="evidence" value="ECO:0007669"/>
    <property type="project" value="InterPro"/>
</dbReference>
<dbReference type="InterPro" id="IPR035902">
    <property type="entry name" value="Nuc_phospho_transferase"/>
</dbReference>
<dbReference type="RefSeq" id="WP_166011608.1">
    <property type="nucleotide sequence ID" value="NZ_CP049888.1"/>
</dbReference>
<comment type="function">
    <text evidence="3">Catalyzes phosphorolysis of the pyrimidine nucleosides uridine, thymidine and 2'-deoxyuridine with the formation of the corresponding pyrimidine base and ribose-1-phosphate.</text>
</comment>
<dbReference type="Proteomes" id="UP000500741">
    <property type="component" value="Chromosome"/>
</dbReference>
<dbReference type="InterPro" id="IPR013102">
    <property type="entry name" value="PYNP_C"/>
</dbReference>
<evidence type="ECO:0000256" key="4">
    <source>
        <dbReference type="ARBA" id="ARBA00006915"/>
    </source>
</evidence>
<dbReference type="NCBIfam" id="TIGR02644">
    <property type="entry name" value="Y_phosphoryl"/>
    <property type="match status" value="1"/>
</dbReference>
<dbReference type="InterPro" id="IPR017459">
    <property type="entry name" value="Glycosyl_Trfase_fam3_N_dom"/>
</dbReference>
<dbReference type="PROSITE" id="PS00647">
    <property type="entry name" value="THYMID_PHOSPHORYLASE"/>
    <property type="match status" value="1"/>
</dbReference>
<comment type="catalytic activity">
    <reaction evidence="11">
        <text>thymidine + phosphate = 2-deoxy-alpha-D-ribose 1-phosphate + thymine</text>
        <dbReference type="Rhea" id="RHEA:16037"/>
        <dbReference type="ChEBI" id="CHEBI:17748"/>
        <dbReference type="ChEBI" id="CHEBI:17821"/>
        <dbReference type="ChEBI" id="CHEBI:43474"/>
        <dbReference type="ChEBI" id="CHEBI:57259"/>
        <dbReference type="EC" id="2.4.2.2"/>
    </reaction>
</comment>
<gene>
    <name evidence="13" type="ORF">G7084_07985</name>
</gene>
<keyword evidence="8 13" id="KW-0328">Glycosyltransferase</keyword>
<dbReference type="EMBL" id="CP049888">
    <property type="protein sequence ID" value="QIL51228.1"/>
    <property type="molecule type" value="Genomic_DNA"/>
</dbReference>
<comment type="catalytic activity">
    <reaction evidence="1">
        <text>2'-deoxyuridine + phosphate = 2-deoxy-alpha-D-ribose 1-phosphate + uracil</text>
        <dbReference type="Rhea" id="RHEA:22824"/>
        <dbReference type="ChEBI" id="CHEBI:16450"/>
        <dbReference type="ChEBI" id="CHEBI:17568"/>
        <dbReference type="ChEBI" id="CHEBI:43474"/>
        <dbReference type="ChEBI" id="CHEBI:57259"/>
        <dbReference type="EC" id="2.4.2.2"/>
    </reaction>
</comment>
<evidence type="ECO:0000256" key="6">
    <source>
        <dbReference type="ARBA" id="ARBA00011889"/>
    </source>
</evidence>
<dbReference type="SUPFAM" id="SSF54680">
    <property type="entry name" value="Pyrimidine nucleoside phosphorylase C-terminal domain"/>
    <property type="match status" value="1"/>
</dbReference>
<name>A0A6G8B1P1_9LACO</name>
<dbReference type="InterPro" id="IPR000312">
    <property type="entry name" value="Glycosyl_Trfase_fam3"/>
</dbReference>
<evidence type="ECO:0000256" key="10">
    <source>
        <dbReference type="ARBA" id="ARBA00048453"/>
    </source>
</evidence>
<dbReference type="SMART" id="SM00941">
    <property type="entry name" value="PYNP_C"/>
    <property type="match status" value="1"/>
</dbReference>
<evidence type="ECO:0000256" key="11">
    <source>
        <dbReference type="ARBA" id="ARBA00048525"/>
    </source>
</evidence>
<organism evidence="13 14">
    <name type="scientific">Weissella coleopterorum</name>
    <dbReference type="NCBI Taxonomy" id="2714949"/>
    <lineage>
        <taxon>Bacteria</taxon>
        <taxon>Bacillati</taxon>
        <taxon>Bacillota</taxon>
        <taxon>Bacilli</taxon>
        <taxon>Lactobacillales</taxon>
        <taxon>Lactobacillaceae</taxon>
        <taxon>Weissella</taxon>
    </lineage>
</organism>
<accession>A0A6G8B1P1</accession>
<comment type="subunit">
    <text evidence="5">Homodimer.</text>
</comment>
<dbReference type="PANTHER" id="PTHR10515:SF0">
    <property type="entry name" value="THYMIDINE PHOSPHORYLASE"/>
    <property type="match status" value="1"/>
</dbReference>
<dbReference type="Pfam" id="PF00591">
    <property type="entry name" value="Glycos_transf_3"/>
    <property type="match status" value="1"/>
</dbReference>
<dbReference type="Pfam" id="PF07831">
    <property type="entry name" value="PYNP_C"/>
    <property type="match status" value="1"/>
</dbReference>
<dbReference type="Gene3D" id="3.90.1170.30">
    <property type="entry name" value="Pyrimidine nucleoside phosphorylase-like, C-terminal domain"/>
    <property type="match status" value="1"/>
</dbReference>
<dbReference type="PANTHER" id="PTHR10515">
    <property type="entry name" value="THYMIDINE PHOSPHORYLASE"/>
    <property type="match status" value="1"/>
</dbReference>
<feature type="domain" description="Pyrimidine nucleoside phosphorylase C-terminal" evidence="12">
    <location>
        <begin position="345"/>
        <end position="418"/>
    </location>
</feature>
<dbReference type="InterPro" id="IPR018090">
    <property type="entry name" value="Pyrmidine_PPas_bac/euk"/>
</dbReference>
<keyword evidence="9 13" id="KW-0808">Transferase</keyword>
<comment type="catalytic activity">
    <reaction evidence="10">
        <text>uridine + phosphate = alpha-D-ribose 1-phosphate + uracil</text>
        <dbReference type="Rhea" id="RHEA:24388"/>
        <dbReference type="ChEBI" id="CHEBI:16704"/>
        <dbReference type="ChEBI" id="CHEBI:17568"/>
        <dbReference type="ChEBI" id="CHEBI:43474"/>
        <dbReference type="ChEBI" id="CHEBI:57720"/>
        <dbReference type="EC" id="2.4.2.2"/>
    </reaction>
</comment>
<evidence type="ECO:0000259" key="12">
    <source>
        <dbReference type="SMART" id="SM00941"/>
    </source>
</evidence>
<dbReference type="SUPFAM" id="SSF47648">
    <property type="entry name" value="Nucleoside phosphorylase/phosphoribosyltransferase N-terminal domain"/>
    <property type="match status" value="1"/>
</dbReference>
<dbReference type="GO" id="GO:0009032">
    <property type="term" value="F:thymidine phosphorylase activity"/>
    <property type="evidence" value="ECO:0007669"/>
    <property type="project" value="TreeGrafter"/>
</dbReference>
<dbReference type="GO" id="GO:0006206">
    <property type="term" value="P:pyrimidine nucleobase metabolic process"/>
    <property type="evidence" value="ECO:0007669"/>
    <property type="project" value="InterPro"/>
</dbReference>
<dbReference type="NCBIfam" id="NF004490">
    <property type="entry name" value="PRK05820.1"/>
    <property type="match status" value="1"/>
</dbReference>
<dbReference type="Gene3D" id="1.20.970.10">
    <property type="entry name" value="Transferase, Pyrimidine Nucleoside Phosphorylase, Chain C"/>
    <property type="match status" value="1"/>
</dbReference>
<keyword evidence="14" id="KW-1185">Reference proteome</keyword>
<dbReference type="AlphaFoldDB" id="A0A6G8B1P1"/>
<dbReference type="GO" id="GO:0006213">
    <property type="term" value="P:pyrimidine nucleoside metabolic process"/>
    <property type="evidence" value="ECO:0007669"/>
    <property type="project" value="InterPro"/>
</dbReference>
<dbReference type="NCBIfam" id="NF004747">
    <property type="entry name" value="PRK06078.1"/>
    <property type="match status" value="1"/>
</dbReference>
<dbReference type="InterPro" id="IPR036566">
    <property type="entry name" value="PYNP-like_C_sf"/>
</dbReference>
<dbReference type="GO" id="GO:0005829">
    <property type="term" value="C:cytosol"/>
    <property type="evidence" value="ECO:0007669"/>
    <property type="project" value="TreeGrafter"/>
</dbReference>